<dbReference type="Proteomes" id="UP001150614">
    <property type="component" value="Unassembled WGS sequence"/>
</dbReference>
<dbReference type="EMBL" id="JANCLL010000054">
    <property type="protein sequence ID" value="MDD1947775.1"/>
    <property type="molecule type" value="Genomic_DNA"/>
</dbReference>
<evidence type="ECO:0000313" key="1">
    <source>
        <dbReference type="EMBL" id="MDD1947775.1"/>
    </source>
</evidence>
<comment type="caution">
    <text evidence="1">The sequence shown here is derived from an EMBL/GenBank/DDBJ whole genome shotgun (WGS) entry which is preliminary data.</text>
</comment>
<dbReference type="RefSeq" id="WP_229999518.1">
    <property type="nucleotide sequence ID" value="NZ_CAKKLO010000014.1"/>
</dbReference>
<name>A0ABT5RQ33_9PSED</name>
<sequence length="114" mass="12619">METKHTPGPWFGKKDGKYSMECPWSIDHDDGHNASWLPITTEQRRTIALAVNDDTKRPMDFHDAEMQANAKLIAAAPDLLAELEETHAALCFTDGYIGSNRHKRNAAAIAKATA</sequence>
<protein>
    <submittedName>
        <fullName evidence="1">Uncharacterized protein</fullName>
    </submittedName>
</protein>
<evidence type="ECO:0000313" key="2">
    <source>
        <dbReference type="Proteomes" id="UP001150614"/>
    </source>
</evidence>
<gene>
    <name evidence="1" type="ORF">NMG11_28530</name>
</gene>
<keyword evidence="2" id="KW-1185">Reference proteome</keyword>
<organism evidence="1 2">
    <name type="scientific">Pseudomonas carnis</name>
    <dbReference type="NCBI Taxonomy" id="2487355"/>
    <lineage>
        <taxon>Bacteria</taxon>
        <taxon>Pseudomonadati</taxon>
        <taxon>Pseudomonadota</taxon>
        <taxon>Gammaproteobacteria</taxon>
        <taxon>Pseudomonadales</taxon>
        <taxon>Pseudomonadaceae</taxon>
        <taxon>Pseudomonas</taxon>
    </lineage>
</organism>
<reference evidence="1" key="1">
    <citation type="submission" date="2022-07" db="EMBL/GenBank/DDBJ databases">
        <title>Draft genome of Pseudomonas carnis strain LP isolated from cheese.</title>
        <authorList>
            <person name="Wolfe B.E."/>
        </authorList>
    </citation>
    <scope>NUCLEOTIDE SEQUENCE</scope>
    <source>
        <strain evidence="1">LP</strain>
    </source>
</reference>
<accession>A0ABT5RQ33</accession>
<proteinExistence type="predicted"/>